<dbReference type="RefSeq" id="XP_024674400.1">
    <property type="nucleotide sequence ID" value="XM_024811754.1"/>
</dbReference>
<dbReference type="GeneID" id="36518914"/>
<organism evidence="2 3">
    <name type="scientific">Aspergillus candidus</name>
    <dbReference type="NCBI Taxonomy" id="41067"/>
    <lineage>
        <taxon>Eukaryota</taxon>
        <taxon>Fungi</taxon>
        <taxon>Dikarya</taxon>
        <taxon>Ascomycota</taxon>
        <taxon>Pezizomycotina</taxon>
        <taxon>Eurotiomycetes</taxon>
        <taxon>Eurotiomycetidae</taxon>
        <taxon>Eurotiales</taxon>
        <taxon>Aspergillaceae</taxon>
        <taxon>Aspergillus</taxon>
        <taxon>Aspergillus subgen. Circumdati</taxon>
    </lineage>
</organism>
<evidence type="ECO:0000313" key="3">
    <source>
        <dbReference type="Proteomes" id="UP000234585"/>
    </source>
</evidence>
<proteinExistence type="predicted"/>
<dbReference type="Proteomes" id="UP000234585">
    <property type="component" value="Unassembled WGS sequence"/>
</dbReference>
<dbReference type="STRING" id="41067.A0A2I2FIC9"/>
<protein>
    <submittedName>
        <fullName evidence="2">Uncharacterized protein</fullName>
    </submittedName>
</protein>
<accession>A0A2I2FIC9</accession>
<name>A0A2I2FIC9_ASPCN</name>
<dbReference type="AlphaFoldDB" id="A0A2I2FIC9"/>
<evidence type="ECO:0000256" key="1">
    <source>
        <dbReference type="SAM" id="MobiDB-lite"/>
    </source>
</evidence>
<keyword evidence="3" id="KW-1185">Reference proteome</keyword>
<evidence type="ECO:0000313" key="2">
    <source>
        <dbReference type="EMBL" id="PLB40388.1"/>
    </source>
</evidence>
<sequence length="82" mass="8833">MNFFAFSDDVLRRSLLTLVYRAAPPAKESSTTFSLNCIKAAVATLQVHHDCINLIRVSTSPSIFIGPSSSRPSPPSSSYSAT</sequence>
<reference evidence="2 3" key="1">
    <citation type="submission" date="2017-12" db="EMBL/GenBank/DDBJ databases">
        <authorList>
            <consortium name="DOE Joint Genome Institute"/>
            <person name="Haridas S."/>
            <person name="Kjaerbolling I."/>
            <person name="Vesth T.C."/>
            <person name="Frisvad J.C."/>
            <person name="Nybo J.L."/>
            <person name="Theobald S."/>
            <person name="Kuo A."/>
            <person name="Bowyer P."/>
            <person name="Matsuda Y."/>
            <person name="Mondo S."/>
            <person name="Lyhne E.K."/>
            <person name="Kogle M.E."/>
            <person name="Clum A."/>
            <person name="Lipzen A."/>
            <person name="Salamov A."/>
            <person name="Ngan C.Y."/>
            <person name="Daum C."/>
            <person name="Chiniquy J."/>
            <person name="Barry K."/>
            <person name="LaButti K."/>
            <person name="Simmons B.A."/>
            <person name="Magnuson J.K."/>
            <person name="Mortensen U.H."/>
            <person name="Larsen T.O."/>
            <person name="Grigoriev I.V."/>
            <person name="Baker S.E."/>
            <person name="Andersen M.R."/>
            <person name="Nordberg H.P."/>
            <person name="Cantor M.N."/>
            <person name="Hua S.X."/>
        </authorList>
    </citation>
    <scope>NUCLEOTIDE SEQUENCE [LARGE SCALE GENOMIC DNA]</scope>
    <source>
        <strain evidence="2 3">CBS 102.13</strain>
    </source>
</reference>
<gene>
    <name evidence="2" type="ORF">BDW47DRAFT_101933</name>
</gene>
<dbReference type="EMBL" id="KZ559125">
    <property type="protein sequence ID" value="PLB40388.1"/>
    <property type="molecule type" value="Genomic_DNA"/>
</dbReference>
<feature type="region of interest" description="Disordered" evidence="1">
    <location>
        <begin position="63"/>
        <end position="82"/>
    </location>
</feature>